<protein>
    <submittedName>
        <fullName evidence="3">DNA-binding MarR family transcriptional regulator</fullName>
    </submittedName>
</protein>
<keyword evidence="3" id="KW-0238">DNA-binding</keyword>
<feature type="domain" description="HTH marR-type" evidence="2">
    <location>
        <begin position="53"/>
        <end position="189"/>
    </location>
</feature>
<sequence>MTAGHSDTTGRHPEPAAQASPEDARVDIAEGTTESAAMSDQRGRHDLTGFSPKARAWRSFFETSAIISDRMEKRLHSSTGLRLSDYNLMLLLAEAEDHQLRMGELAEGMVFSPSRLSYQVKSLQKRGLIDRFADAEDRRGMTAQLTEEGHRVFEQASRLHGTHIRQLFHPALDDAEADTLREICEQIKDTVAAADRA</sequence>
<dbReference type="PANTHER" id="PTHR33164">
    <property type="entry name" value="TRANSCRIPTIONAL REGULATOR, MARR FAMILY"/>
    <property type="match status" value="1"/>
</dbReference>
<keyword evidence="4" id="KW-1185">Reference proteome</keyword>
<evidence type="ECO:0000313" key="4">
    <source>
        <dbReference type="Proteomes" id="UP000238217"/>
    </source>
</evidence>
<gene>
    <name evidence="3" type="ORF">BCL67_11110</name>
</gene>
<dbReference type="RefSeq" id="WP_258174949.1">
    <property type="nucleotide sequence ID" value="NZ_PVTY01000011.1"/>
</dbReference>
<dbReference type="InterPro" id="IPR039422">
    <property type="entry name" value="MarR/SlyA-like"/>
</dbReference>
<comment type="caution">
    <text evidence="3">The sequence shown here is derived from an EMBL/GenBank/DDBJ whole genome shotgun (WGS) entry which is preliminary data.</text>
</comment>
<dbReference type="SUPFAM" id="SSF46785">
    <property type="entry name" value="Winged helix' DNA-binding domain"/>
    <property type="match status" value="1"/>
</dbReference>
<dbReference type="Proteomes" id="UP000238217">
    <property type="component" value="Unassembled WGS sequence"/>
</dbReference>
<dbReference type="InterPro" id="IPR036390">
    <property type="entry name" value="WH_DNA-bd_sf"/>
</dbReference>
<organism evidence="3 4">
    <name type="scientific">Nesterenkonia sandarakina</name>
    <dbReference type="NCBI Taxonomy" id="272918"/>
    <lineage>
        <taxon>Bacteria</taxon>
        <taxon>Bacillati</taxon>
        <taxon>Actinomycetota</taxon>
        <taxon>Actinomycetes</taxon>
        <taxon>Micrococcales</taxon>
        <taxon>Micrococcaceae</taxon>
        <taxon>Nesterenkonia</taxon>
    </lineage>
</organism>
<dbReference type="EMBL" id="PVTY01000011">
    <property type="protein sequence ID" value="PRZ14530.1"/>
    <property type="molecule type" value="Genomic_DNA"/>
</dbReference>
<name>A0A2T0YHH5_9MICC</name>
<evidence type="ECO:0000256" key="1">
    <source>
        <dbReference type="SAM" id="MobiDB-lite"/>
    </source>
</evidence>
<dbReference type="Gene3D" id="1.10.10.10">
    <property type="entry name" value="Winged helix-like DNA-binding domain superfamily/Winged helix DNA-binding domain"/>
    <property type="match status" value="1"/>
</dbReference>
<dbReference type="AlphaFoldDB" id="A0A2T0YHH5"/>
<dbReference type="GO" id="GO:0003700">
    <property type="term" value="F:DNA-binding transcription factor activity"/>
    <property type="evidence" value="ECO:0007669"/>
    <property type="project" value="InterPro"/>
</dbReference>
<dbReference type="PROSITE" id="PS50995">
    <property type="entry name" value="HTH_MARR_2"/>
    <property type="match status" value="1"/>
</dbReference>
<proteinExistence type="predicted"/>
<dbReference type="GO" id="GO:0003677">
    <property type="term" value="F:DNA binding"/>
    <property type="evidence" value="ECO:0007669"/>
    <property type="project" value="UniProtKB-KW"/>
</dbReference>
<feature type="region of interest" description="Disordered" evidence="1">
    <location>
        <begin position="1"/>
        <end position="49"/>
    </location>
</feature>
<accession>A0A2T0YHH5</accession>
<dbReference type="SMART" id="SM00347">
    <property type="entry name" value="HTH_MARR"/>
    <property type="match status" value="1"/>
</dbReference>
<evidence type="ECO:0000313" key="3">
    <source>
        <dbReference type="EMBL" id="PRZ14530.1"/>
    </source>
</evidence>
<dbReference type="InterPro" id="IPR036388">
    <property type="entry name" value="WH-like_DNA-bd_sf"/>
</dbReference>
<dbReference type="PANTHER" id="PTHR33164:SF43">
    <property type="entry name" value="HTH-TYPE TRANSCRIPTIONAL REPRESSOR YETL"/>
    <property type="match status" value="1"/>
</dbReference>
<evidence type="ECO:0000259" key="2">
    <source>
        <dbReference type="PROSITE" id="PS50995"/>
    </source>
</evidence>
<dbReference type="Pfam" id="PF12802">
    <property type="entry name" value="MarR_2"/>
    <property type="match status" value="1"/>
</dbReference>
<dbReference type="GO" id="GO:0006950">
    <property type="term" value="P:response to stress"/>
    <property type="evidence" value="ECO:0007669"/>
    <property type="project" value="TreeGrafter"/>
</dbReference>
<reference evidence="3 4" key="1">
    <citation type="submission" date="2018-03" db="EMBL/GenBank/DDBJ databases">
        <title>Comparative analysis of microorganisms from saline springs in Andes Mountain Range, Colombia.</title>
        <authorList>
            <person name="Rubin E."/>
        </authorList>
    </citation>
    <scope>NUCLEOTIDE SEQUENCE [LARGE SCALE GENOMIC DNA]</scope>
    <source>
        <strain evidence="3 4">CG 35</strain>
    </source>
</reference>
<dbReference type="InterPro" id="IPR000835">
    <property type="entry name" value="HTH_MarR-typ"/>
</dbReference>